<dbReference type="EMBL" id="LZZM01000127">
    <property type="protein sequence ID" value="OOM78346.1"/>
    <property type="molecule type" value="Genomic_DNA"/>
</dbReference>
<comment type="caution">
    <text evidence="2">The sequence shown here is derived from an EMBL/GenBank/DDBJ whole genome shotgun (WGS) entry which is preliminary data.</text>
</comment>
<reference evidence="2 3" key="1">
    <citation type="submission" date="2016-05" db="EMBL/GenBank/DDBJ databases">
        <title>Microbial solvent formation.</title>
        <authorList>
            <person name="Poehlein A."/>
            <person name="Montoya Solano J.D."/>
            <person name="Flitsch S."/>
            <person name="Krabben P."/>
            <person name="Duerre P."/>
            <person name="Daniel R."/>
        </authorList>
    </citation>
    <scope>NUCLEOTIDE SEQUENCE [LARGE SCALE GENOMIC DNA]</scope>
    <source>
        <strain evidence="2 3">DSM 2619</strain>
    </source>
</reference>
<protein>
    <recommendedName>
        <fullName evidence="1">Schlafen group 3-like DNA/RNA helicase domain-containing protein</fullName>
    </recommendedName>
</protein>
<organism evidence="2 3">
    <name type="scientific">Clostridium puniceum</name>
    <dbReference type="NCBI Taxonomy" id="29367"/>
    <lineage>
        <taxon>Bacteria</taxon>
        <taxon>Bacillati</taxon>
        <taxon>Bacillota</taxon>
        <taxon>Clostridia</taxon>
        <taxon>Eubacteriales</taxon>
        <taxon>Clostridiaceae</taxon>
        <taxon>Clostridium</taxon>
    </lineage>
</organism>
<evidence type="ECO:0000313" key="2">
    <source>
        <dbReference type="EMBL" id="OOM78346.1"/>
    </source>
</evidence>
<evidence type="ECO:0000313" key="3">
    <source>
        <dbReference type="Proteomes" id="UP000190890"/>
    </source>
</evidence>
<dbReference type="STRING" id="29367.CLPUN_19550"/>
<evidence type="ECO:0000259" key="1">
    <source>
        <dbReference type="Pfam" id="PF09848"/>
    </source>
</evidence>
<dbReference type="RefSeq" id="WP_242954095.1">
    <property type="nucleotide sequence ID" value="NZ_LZZM01000127.1"/>
</dbReference>
<keyword evidence="3" id="KW-1185">Reference proteome</keyword>
<name>A0A1S8TKZ5_9CLOT</name>
<dbReference type="Proteomes" id="UP000190890">
    <property type="component" value="Unassembled WGS sequence"/>
</dbReference>
<sequence length="160" mass="18179">MNLNCQYVTKNAAPRNVYCEKLKRNYTQKYINNLFKGSGVFTETAENEIDILVVDEAHRLNGKSGMFKNMGENQIKEIINTAKVSIFFVDNNQRVTMDDIGSIEEIENHSKVLDVKARKLKLTSQFRCNGSDGYVPWLDNVLEISSTGNFDGFDLSVILK</sequence>
<accession>A0A1S8TKZ5</accession>
<dbReference type="AlphaFoldDB" id="A0A1S8TKZ5"/>
<dbReference type="InterPro" id="IPR018647">
    <property type="entry name" value="SLFN_3-like_DNA/RNA_helicase"/>
</dbReference>
<gene>
    <name evidence="2" type="ORF">CLPUN_19550</name>
</gene>
<proteinExistence type="predicted"/>
<dbReference type="Pfam" id="PF09848">
    <property type="entry name" value="SLFN-g3_helicase"/>
    <property type="match status" value="1"/>
</dbReference>
<feature type="domain" description="Schlafen group 3-like DNA/RNA helicase" evidence="1">
    <location>
        <begin position="5"/>
        <end position="151"/>
    </location>
</feature>